<dbReference type="PROSITE" id="PS00136">
    <property type="entry name" value="SUBTILASE_ASP"/>
    <property type="match status" value="1"/>
</dbReference>
<dbReference type="Pfam" id="PF00082">
    <property type="entry name" value="Peptidase_S8"/>
    <property type="match status" value="1"/>
</dbReference>
<dbReference type="Proteomes" id="UP000584663">
    <property type="component" value="Unassembled WGS sequence"/>
</dbReference>
<evidence type="ECO:0000259" key="7">
    <source>
        <dbReference type="Pfam" id="PF00082"/>
    </source>
</evidence>
<reference evidence="8 9" key="1">
    <citation type="submission" date="2020-08" db="EMBL/GenBank/DDBJ databases">
        <title>Genomic Encyclopedia of Type Strains, Phase IV (KMG-IV): sequencing the most valuable type-strain genomes for metagenomic binning, comparative biology and taxonomic classification.</title>
        <authorList>
            <person name="Goeker M."/>
        </authorList>
    </citation>
    <scope>NUCLEOTIDE SEQUENCE [LARGE SCALE GENOMIC DNA]</scope>
    <source>
        <strain evidence="8 9">DSM 14562</strain>
    </source>
</reference>
<comment type="caution">
    <text evidence="8">The sequence shown here is derived from an EMBL/GenBank/DDBJ whole genome shotgun (WGS) entry which is preliminary data.</text>
</comment>
<feature type="active site" description="Charge relay system" evidence="5">
    <location>
        <position position="196"/>
    </location>
</feature>
<evidence type="ECO:0000313" key="8">
    <source>
        <dbReference type="EMBL" id="MBB4608288.1"/>
    </source>
</evidence>
<feature type="region of interest" description="Disordered" evidence="6">
    <location>
        <begin position="89"/>
        <end position="117"/>
    </location>
</feature>
<keyword evidence="9" id="KW-1185">Reference proteome</keyword>
<organism evidence="8 9">
    <name type="scientific">Sphingomonas yabuuchiae</name>
    <dbReference type="NCBI Taxonomy" id="172044"/>
    <lineage>
        <taxon>Bacteria</taxon>
        <taxon>Pseudomonadati</taxon>
        <taxon>Pseudomonadota</taxon>
        <taxon>Alphaproteobacteria</taxon>
        <taxon>Sphingomonadales</taxon>
        <taxon>Sphingomonadaceae</taxon>
        <taxon>Sphingomonas</taxon>
    </lineage>
</organism>
<dbReference type="PRINTS" id="PR00723">
    <property type="entry name" value="SUBTILISIN"/>
</dbReference>
<feature type="compositionally biased region" description="Pro residues" evidence="6">
    <location>
        <begin position="96"/>
        <end position="110"/>
    </location>
</feature>
<dbReference type="EMBL" id="JACHNX010000001">
    <property type="protein sequence ID" value="MBB4608288.1"/>
    <property type="molecule type" value="Genomic_DNA"/>
</dbReference>
<sequence>MYVQGFGLKTSALVLSRVLNFRLTGRHRASATGRCRRLEEPIGTDANGDSRVGELIGCRSRRLAIIRNSAVVSATILLAACGGGGGVNSAGGAAPAPTPSATPTPVPTPTPTSAADTAEYRASGAVVGMKAAYAYDRGITGKGVTIAVIDTGINVDEAEFKGRISADSTSFDQKIARCATCDAEIVRYDLKDNNGHGSGTASVALAARDAKGVQGVAPEATLLALKIAGPDMSNVSPTSGPVPEGGGPNSALIAPAITYAVEKGAFVISLSLNGFAGGQIAADQRKAMDLVRTSDRLLVNSVSNDVGLDSFAGQIAENLVGTDLANKDWFLFGIRVDRNLHAPSGNGTPGALADRTLAVVASSIDVVGKDGSITTVTGNSFAAPAIAGAAALLKQYWPQLGGKTISRILLDTATDLGTPGVDQLYGVGLLDVGQAMQAQAPAASFVAAQTALANFSSLTMSALFGGASVIGRSVGGMTVFDRYGRDYRMTAATGVRTRGTGLLAGGMLAPVDPPWLTSASTITDARLGFTSTVPDYWRQARPNRPSMVAFSPALGQSVTLGANVVVGGSGGVAGSPLRAVVATPVGMSSAWSGDGWSAGFSAGSSRDGRASLRSASFAMPSGFGFELSELAERGRVLGMSQDVGVGQRGARTTMASLTVRRMVVGIPVSARVTAATTRVDGGSDTMRFTGPVIGTAFAVEGAHGLFGGTATFGLSSPLRVERARVMMLMPVSYDLVSGTLTTRTGAVDLTPDARELDLEFGWSRALSPNSSVRFGVAHAFDAGHVAGAVDTAGFATLTIR</sequence>
<dbReference type="GO" id="GO:0006508">
    <property type="term" value="P:proteolysis"/>
    <property type="evidence" value="ECO:0007669"/>
    <property type="project" value="UniProtKB-KW"/>
</dbReference>
<proteinExistence type="inferred from homology"/>
<keyword evidence="2 5" id="KW-0645">Protease</keyword>
<dbReference type="InterPro" id="IPR051048">
    <property type="entry name" value="Peptidase_S8/S53_subtilisin"/>
</dbReference>
<evidence type="ECO:0000256" key="6">
    <source>
        <dbReference type="SAM" id="MobiDB-lite"/>
    </source>
</evidence>
<feature type="domain" description="Peptidase S8/S53" evidence="7">
    <location>
        <begin position="141"/>
        <end position="428"/>
    </location>
</feature>
<dbReference type="RefSeq" id="WP_338112391.1">
    <property type="nucleotide sequence ID" value="NZ_JACHNX010000001.1"/>
</dbReference>
<keyword evidence="4 5" id="KW-0720">Serine protease</keyword>
<feature type="active site" description="Charge relay system" evidence="5">
    <location>
        <position position="150"/>
    </location>
</feature>
<comment type="similarity">
    <text evidence="1 5">Belongs to the peptidase S8 family.</text>
</comment>
<evidence type="ECO:0000256" key="1">
    <source>
        <dbReference type="ARBA" id="ARBA00011073"/>
    </source>
</evidence>
<evidence type="ECO:0000256" key="4">
    <source>
        <dbReference type="ARBA" id="ARBA00022825"/>
    </source>
</evidence>
<dbReference type="PANTHER" id="PTHR43399:SF4">
    <property type="entry name" value="CELL WALL-ASSOCIATED PROTEASE"/>
    <property type="match status" value="1"/>
</dbReference>
<evidence type="ECO:0000256" key="3">
    <source>
        <dbReference type="ARBA" id="ARBA00022801"/>
    </source>
</evidence>
<feature type="active site" description="Charge relay system" evidence="5">
    <location>
        <position position="380"/>
    </location>
</feature>
<evidence type="ECO:0000256" key="5">
    <source>
        <dbReference type="PROSITE-ProRule" id="PRU01240"/>
    </source>
</evidence>
<dbReference type="InterPro" id="IPR036852">
    <property type="entry name" value="Peptidase_S8/S53_dom_sf"/>
</dbReference>
<gene>
    <name evidence="8" type="ORF">GGQ89_000476</name>
</gene>
<accession>A0ABR6K5H1</accession>
<dbReference type="Gene3D" id="3.40.50.200">
    <property type="entry name" value="Peptidase S8/S53 domain"/>
    <property type="match status" value="1"/>
</dbReference>
<dbReference type="InterPro" id="IPR023827">
    <property type="entry name" value="Peptidase_S8_Asp-AS"/>
</dbReference>
<evidence type="ECO:0000256" key="2">
    <source>
        <dbReference type="ARBA" id="ARBA00022670"/>
    </source>
</evidence>
<name>A0ABR6K5H1_9SPHN</name>
<protein>
    <submittedName>
        <fullName evidence="8">Subtilisin family serine protease</fullName>
    </submittedName>
</protein>
<dbReference type="PROSITE" id="PS51892">
    <property type="entry name" value="SUBTILASE"/>
    <property type="match status" value="1"/>
</dbReference>
<dbReference type="PANTHER" id="PTHR43399">
    <property type="entry name" value="SUBTILISIN-RELATED"/>
    <property type="match status" value="1"/>
</dbReference>
<dbReference type="InterPro" id="IPR015500">
    <property type="entry name" value="Peptidase_S8_subtilisin-rel"/>
</dbReference>
<evidence type="ECO:0000313" key="9">
    <source>
        <dbReference type="Proteomes" id="UP000584663"/>
    </source>
</evidence>
<keyword evidence="3 5" id="KW-0378">Hydrolase</keyword>
<dbReference type="InterPro" id="IPR000209">
    <property type="entry name" value="Peptidase_S8/S53_dom"/>
</dbReference>
<dbReference type="GO" id="GO:0008233">
    <property type="term" value="F:peptidase activity"/>
    <property type="evidence" value="ECO:0007669"/>
    <property type="project" value="UniProtKB-KW"/>
</dbReference>
<dbReference type="SUPFAM" id="SSF52743">
    <property type="entry name" value="Subtilisin-like"/>
    <property type="match status" value="1"/>
</dbReference>